<dbReference type="InterPro" id="IPR016024">
    <property type="entry name" value="ARM-type_fold"/>
</dbReference>
<protein>
    <submittedName>
        <fullName evidence="5">WGR domain-containing protein</fullName>
    </submittedName>
</protein>
<keyword evidence="2" id="KW-0042">Antenna complex</keyword>
<keyword evidence="6" id="KW-1185">Reference proteome</keyword>
<accession>A0A1Z4LL14</accession>
<comment type="similarity">
    <text evidence="1">Belongs to the CpcE/RpcE/PecE family.</text>
</comment>
<evidence type="ECO:0000313" key="5">
    <source>
        <dbReference type="EMBL" id="BAY81922.1"/>
    </source>
</evidence>
<dbReference type="SUPFAM" id="SSF48371">
    <property type="entry name" value="ARM repeat"/>
    <property type="match status" value="1"/>
</dbReference>
<evidence type="ECO:0000313" key="6">
    <source>
        <dbReference type="Proteomes" id="UP000218418"/>
    </source>
</evidence>
<sequence>MNLIKRTTLHYQGNPQSVYEVNLWEVENEKYQVDFTCIEFRTKYNHHTDGTKPNQPVSLAEAEKIFYRFIRDKKKRGYVDVFQTSDDSMSIIQPFFDDAERKRVIIERLENKKPSKWKLDRAIWRAGELKIKEATPLLINLLGTGEDLRDYCIAWSLGWCGDRNTIPVLTELYENPETPEFVSRIAFEALLKLADEGTKATLQADLIASLPLELGRLARTSSQEIFENFAINHPSYFFQIFEKIYQIDNPYIRPSILKILRTVPFQPNYFRSIRRIFKIAEYRCDAEVFAILAYRFERVIGNFNNNLLTLTPIEEDEEEDKIYQLDNRRVYDDELKKPYPIVAYSYQTQQYLRRRIWRTLKRLGENGDANYIKMATAILLEYSDNDDGVVVRSQFSQWNNFTRDIKQYWDKYADYLTFNHILYSNSPRFFFNSKKWFPRRGCDVNAETTVREEAFPRLWEQYPQEILKLLLESQCLAVHRFAVKVLRDCEDFCSEIDIDTVIQIVYSRFDITAAFGFELALKRFELDKGNSQILQSLENRLFKPLPNIDYFWVQEEYKLFLDSINLITCLVISPDINTYQLARRFLNSYVFSHQTNEILAERLITQLLALSESETEIAQNLIKILIEKFTHQLKLLEFDLILDLLGHSILEIQEFGALIVIYCYNKKVPLKTSVCNVIGLISIERIGNFSNNNTIHKTVEIISTLIQNSNEKIRNAVKPIIYRLGKNYPNLNLQLAIAFINILVTSDKYQEFHKDIILILKEYLQGWKTSISNKVNKSHIFGLLNSDSSIKQDLGFLLLELNYQACIDSFSLDYIIKLANHRISTIRKKATEIFLQKLADIRKNSQKLFTSVQLLESKWNDTLTFAYTVFSNDLNPQEVTIEIIIRMIESDKDIAQSLGTDLLSNRFKDINSQYIYNLNLKIQAISNLINFVLKAEKQENISTAILHILRSNLQEYTLLINLETLLKLIHYTALPLQEFAGEIFNENINSFSEQLTISQIVKLASHDIVSIRKTGQKLFSQNLNRLRHNSQEMLEAIRILDTRWEDTRNFALNIFTTEFNEQDFTSDILIAICDSNRAEIRKMGRDLLARNLKEANKEDYLLKLSEHPAQDMQKFVTNYFEKYATDNPQRLRELTPYFITVLSSVNHNLTAKKRILNFLKTESDKSREKAEIIAEIITRQSVTIALADKSIAIEIMLKIRNKYPDISLPIQIQPVTEERRKSLKI</sequence>
<proteinExistence type="inferred from homology"/>
<evidence type="ECO:0000256" key="4">
    <source>
        <dbReference type="ARBA" id="ARBA00023239"/>
    </source>
</evidence>
<dbReference type="AlphaFoldDB" id="A0A1Z4LL14"/>
<name>A0A1Z4LL14_9CYAN</name>
<organism evidence="5 6">
    <name type="scientific">Calothrix parasitica NIES-267</name>
    <dbReference type="NCBI Taxonomy" id="1973488"/>
    <lineage>
        <taxon>Bacteria</taxon>
        <taxon>Bacillati</taxon>
        <taxon>Cyanobacteriota</taxon>
        <taxon>Cyanophyceae</taxon>
        <taxon>Nostocales</taxon>
        <taxon>Calotrichaceae</taxon>
        <taxon>Calothrix</taxon>
    </lineage>
</organism>
<keyword evidence="4" id="KW-0456">Lyase</keyword>
<dbReference type="InterPro" id="IPR011989">
    <property type="entry name" value="ARM-like"/>
</dbReference>
<evidence type="ECO:0000256" key="3">
    <source>
        <dbReference type="ARBA" id="ARBA00022738"/>
    </source>
</evidence>
<reference evidence="5 6" key="1">
    <citation type="submission" date="2017-06" db="EMBL/GenBank/DDBJ databases">
        <title>Genome sequencing of cyanobaciteial culture collection at National Institute for Environmental Studies (NIES).</title>
        <authorList>
            <person name="Hirose Y."/>
            <person name="Shimura Y."/>
            <person name="Fujisawa T."/>
            <person name="Nakamura Y."/>
            <person name="Kawachi M."/>
        </authorList>
    </citation>
    <scope>NUCLEOTIDE SEQUENCE [LARGE SCALE GENOMIC DNA]</scope>
    <source>
        <strain evidence="5 6">NIES-267</strain>
    </source>
</reference>
<dbReference type="GO" id="GO:0030089">
    <property type="term" value="C:phycobilisome"/>
    <property type="evidence" value="ECO:0007669"/>
    <property type="project" value="UniProtKB-KW"/>
</dbReference>
<evidence type="ECO:0000256" key="2">
    <source>
        <dbReference type="ARBA" id="ARBA00022549"/>
    </source>
</evidence>
<dbReference type="OrthoDB" id="435394at2"/>
<gene>
    <name evidence="5" type="ORF">NIES267_14000</name>
</gene>
<dbReference type="Proteomes" id="UP000218418">
    <property type="component" value="Chromosome"/>
</dbReference>
<dbReference type="GO" id="GO:0016829">
    <property type="term" value="F:lyase activity"/>
    <property type="evidence" value="ECO:0007669"/>
    <property type="project" value="UniProtKB-KW"/>
</dbReference>
<keyword evidence="3" id="KW-0605">Phycobilisome</keyword>
<evidence type="ECO:0000256" key="1">
    <source>
        <dbReference type="ARBA" id="ARBA00009299"/>
    </source>
</evidence>
<dbReference type="EMBL" id="AP018227">
    <property type="protein sequence ID" value="BAY81922.1"/>
    <property type="molecule type" value="Genomic_DNA"/>
</dbReference>
<dbReference type="Gene3D" id="1.25.10.10">
    <property type="entry name" value="Leucine-rich Repeat Variant"/>
    <property type="match status" value="1"/>
</dbReference>